<keyword evidence="2" id="KW-1185">Reference proteome</keyword>
<dbReference type="AlphaFoldDB" id="J3L9N7"/>
<sequence length="106" mass="11869">MMCSLSKLFVAFTMSVNVRLISSPFPLVIIISECSESELNEDVSTSPLSSLLFLVMKRVLLCETKKHPTNKRMPTLPKKTPKDIAKMVFLLCCFLGSEVASAELQW</sequence>
<dbReference type="Gramene" id="OB02G13540.1">
    <property type="protein sequence ID" value="OB02G13540.1"/>
    <property type="gene ID" value="OB02G13540"/>
</dbReference>
<proteinExistence type="predicted"/>
<dbReference type="Proteomes" id="UP000006038">
    <property type="component" value="Unassembled WGS sequence"/>
</dbReference>
<dbReference type="EnsemblPlants" id="OB02G13540.1">
    <property type="protein sequence ID" value="OB02G13540.1"/>
    <property type="gene ID" value="OB02G13540"/>
</dbReference>
<reference evidence="1" key="1">
    <citation type="submission" date="2013-04" db="UniProtKB">
        <authorList>
            <consortium name="EnsemblPlants"/>
        </authorList>
    </citation>
    <scope>IDENTIFICATION</scope>
</reference>
<name>J3L9N7_ORYBR</name>
<dbReference type="HOGENOM" id="CLU_2227285_0_0_1"/>
<protein>
    <submittedName>
        <fullName evidence="1">Uncharacterized protein</fullName>
    </submittedName>
</protein>
<evidence type="ECO:0000313" key="2">
    <source>
        <dbReference type="Proteomes" id="UP000006038"/>
    </source>
</evidence>
<organism evidence="1">
    <name type="scientific">Oryza brachyantha</name>
    <name type="common">malo sina</name>
    <dbReference type="NCBI Taxonomy" id="4533"/>
    <lineage>
        <taxon>Eukaryota</taxon>
        <taxon>Viridiplantae</taxon>
        <taxon>Streptophyta</taxon>
        <taxon>Embryophyta</taxon>
        <taxon>Tracheophyta</taxon>
        <taxon>Spermatophyta</taxon>
        <taxon>Magnoliopsida</taxon>
        <taxon>Liliopsida</taxon>
        <taxon>Poales</taxon>
        <taxon>Poaceae</taxon>
        <taxon>BOP clade</taxon>
        <taxon>Oryzoideae</taxon>
        <taxon>Oryzeae</taxon>
        <taxon>Oryzinae</taxon>
        <taxon>Oryza</taxon>
    </lineage>
</organism>
<accession>J3L9N7</accession>
<evidence type="ECO:0000313" key="1">
    <source>
        <dbReference type="EnsemblPlants" id="OB02G13540.1"/>
    </source>
</evidence>